<evidence type="ECO:0000256" key="2">
    <source>
        <dbReference type="ARBA" id="ARBA00022692"/>
    </source>
</evidence>
<evidence type="ECO:0000256" key="3">
    <source>
        <dbReference type="ARBA" id="ARBA00023136"/>
    </source>
</evidence>
<organism evidence="7 8">
    <name type="scientific">Sarcophilus harrisii</name>
    <name type="common">Tasmanian devil</name>
    <name type="synonym">Sarcophilus laniarius</name>
    <dbReference type="NCBI Taxonomy" id="9305"/>
    <lineage>
        <taxon>Eukaryota</taxon>
        <taxon>Metazoa</taxon>
        <taxon>Chordata</taxon>
        <taxon>Craniata</taxon>
        <taxon>Vertebrata</taxon>
        <taxon>Euteleostomi</taxon>
        <taxon>Mammalia</taxon>
        <taxon>Metatheria</taxon>
        <taxon>Dasyuromorphia</taxon>
        <taxon>Dasyuridae</taxon>
        <taxon>Sarcophilus</taxon>
    </lineage>
</organism>
<dbReference type="SUPFAM" id="SSF48726">
    <property type="entry name" value="Immunoglobulin"/>
    <property type="match status" value="6"/>
</dbReference>
<dbReference type="PROSITE" id="PS50835">
    <property type="entry name" value="IG_LIKE"/>
    <property type="match status" value="2"/>
</dbReference>
<gene>
    <name evidence="7" type="primary">PIGR</name>
</gene>
<dbReference type="GO" id="GO:0004888">
    <property type="term" value="F:transmembrane signaling receptor activity"/>
    <property type="evidence" value="ECO:0007669"/>
    <property type="project" value="TreeGrafter"/>
</dbReference>
<dbReference type="InterPro" id="IPR013106">
    <property type="entry name" value="Ig_V-set"/>
</dbReference>
<dbReference type="PANTHER" id="PTHR11860">
    <property type="entry name" value="POLYMERIC-IMMUNOGLOBULIN RECEPTOR"/>
    <property type="match status" value="1"/>
</dbReference>
<protein>
    <recommendedName>
        <fullName evidence="6">Ig-like domain-containing protein</fullName>
    </recommendedName>
</protein>
<dbReference type="InterPro" id="IPR036179">
    <property type="entry name" value="Ig-like_dom_sf"/>
</dbReference>
<dbReference type="PANTHER" id="PTHR11860:SF49">
    <property type="entry name" value="HIGH AFFINITY IMMUNOGLOBULIN ALPHA AND IMMUNOGLOBULIN MU FC RECEPTOR"/>
    <property type="match status" value="1"/>
</dbReference>
<feature type="compositionally biased region" description="Basic and acidic residues" evidence="4">
    <location>
        <begin position="850"/>
        <end position="861"/>
    </location>
</feature>
<keyword evidence="2 5" id="KW-0812">Transmembrane</keyword>
<comment type="subcellular location">
    <subcellularLocation>
        <location evidence="1">Membrane</location>
    </subcellularLocation>
</comment>
<evidence type="ECO:0000256" key="1">
    <source>
        <dbReference type="ARBA" id="ARBA00004370"/>
    </source>
</evidence>
<evidence type="ECO:0000256" key="5">
    <source>
        <dbReference type="SAM" id="Phobius"/>
    </source>
</evidence>
<reference evidence="7" key="3">
    <citation type="submission" date="2025-09" db="UniProtKB">
        <authorList>
            <consortium name="Ensembl"/>
        </authorList>
    </citation>
    <scope>IDENTIFICATION</scope>
</reference>
<dbReference type="InterPro" id="IPR013783">
    <property type="entry name" value="Ig-like_fold"/>
</dbReference>
<dbReference type="Pfam" id="PF07686">
    <property type="entry name" value="V-set"/>
    <property type="match status" value="6"/>
</dbReference>
<evidence type="ECO:0000259" key="6">
    <source>
        <dbReference type="PROSITE" id="PS50835"/>
    </source>
</evidence>
<keyword evidence="5" id="KW-1133">Transmembrane helix</keyword>
<feature type="transmembrane region" description="Helical" evidence="5">
    <location>
        <begin position="154"/>
        <end position="174"/>
    </location>
</feature>
<keyword evidence="8" id="KW-1185">Reference proteome</keyword>
<dbReference type="HOGENOM" id="CLU_020923_0_0_1"/>
<evidence type="ECO:0000313" key="8">
    <source>
        <dbReference type="Proteomes" id="UP000007648"/>
    </source>
</evidence>
<dbReference type="SMART" id="SM00409">
    <property type="entry name" value="IG"/>
    <property type="match status" value="6"/>
</dbReference>
<dbReference type="Gene3D" id="2.60.40.10">
    <property type="entry name" value="Immunoglobulins"/>
    <property type="match status" value="6"/>
</dbReference>
<dbReference type="InterPro" id="IPR007110">
    <property type="entry name" value="Ig-like_dom"/>
</dbReference>
<keyword evidence="3 5" id="KW-0472">Membrane</keyword>
<feature type="region of interest" description="Disordered" evidence="4">
    <location>
        <begin position="842"/>
        <end position="861"/>
    </location>
</feature>
<feature type="transmembrane region" description="Helical" evidence="5">
    <location>
        <begin position="766"/>
        <end position="788"/>
    </location>
</feature>
<dbReference type="CDD" id="cd05716">
    <property type="entry name" value="IgV_pIgR_like"/>
    <property type="match status" value="6"/>
</dbReference>
<evidence type="ECO:0000256" key="4">
    <source>
        <dbReference type="SAM" id="MobiDB-lite"/>
    </source>
</evidence>
<dbReference type="STRING" id="9305.ENSSHAP00000021639"/>
<evidence type="ECO:0000313" key="7">
    <source>
        <dbReference type="Ensembl" id="ENSSHAP00000021639.2"/>
    </source>
</evidence>
<dbReference type="AlphaFoldDB" id="G3X1T4"/>
<dbReference type="InParanoid" id="G3X1T4"/>
<name>G3X1T4_SARHA</name>
<accession>G3X1T4</accession>
<dbReference type="SMART" id="SM00406">
    <property type="entry name" value="IGv"/>
    <property type="match status" value="5"/>
</dbReference>
<sequence length="889" mass="98328">MEKDSLIQPIGQEGTYLRAGWKMIPLFALCLLQDISALKGPRLVDGDPGGTVTIECHYTPSPVNKYQRKYWCRLYPPQRVCHTIISSNFFINHLYQGRATLVDFPSQGRFVVTLTQLIPEDSGYYRCGIGPRTDMLFFSMNLTISTGSQIRSEISIAAAMAFFLACLLALLPVVSMKSPIFGPKEVTSMPGGSVSIQCFYPSTSVNRHDRKYFCIQNRRGSCETIVSTNGFVSEKYMGRANITNFPKNSSFLIELSQLVEEDSGLYKCGVGISSRGLSFDIKLKVGQDPDRPNNTDVIVTEVDKTVTINCPFSKEHTQDRKFLCKKDGESCSLVIDSLNQKGPDYEERVRFKISGTGSEVFAVIISQIKRRDVGMYICGVGEETVAGFQKNVELKLLEPEPELVYAEQRGSVTLNCKLGSTVANVPKFLCRMRADKTCDLVINSKGFVSNATHGRILLSPTNEAGSFSIMIMQVRKEDAGLYQCGAQKDGQPSEEGPVQTLQLFVSEETTVPKTPLVVKGPSGGSVSVTCHYNPKENNTLKYWCRWKSSSHCTKLIDNLGMVNDSYEGRVALLDQPQNGTFTVILNQLTPQDAGYYWCLSNGEHNRKSTVKIEITEGQPLLIEPKTVTGQLGKPLNIACHFPCKFYSYEKYWCKWSNQGCKTLASQEEGNSNAFVDCNQSSKIVSLSLNPVTRAHEGWYWCGVKKGQQYGQTAAVYVSVEEGSKDVVQPVNAVLNEDAVQPEVRGKGIEEPTVEGSTEEHSGSSRILVSTLVPVALVLIVGAVALGVVRARYRRFSDRISVGSYRTDISMSELENPRKFGANENTGASVQETTLGEDEFITQTENPEEIQEPKQVKRSSKEEADMAYTAFLLQSNNMANEIPLDGPSDA</sequence>
<reference evidence="7" key="2">
    <citation type="submission" date="2025-08" db="UniProtKB">
        <authorList>
            <consortium name="Ensembl"/>
        </authorList>
    </citation>
    <scope>IDENTIFICATION</scope>
</reference>
<reference evidence="7 8" key="1">
    <citation type="journal article" date="2011" name="Proc. Natl. Acad. Sci. U.S.A.">
        <title>Genetic diversity and population structure of the endangered marsupial Sarcophilus harrisii (Tasmanian devil).</title>
        <authorList>
            <person name="Miller W."/>
            <person name="Hayes V.M."/>
            <person name="Ratan A."/>
            <person name="Petersen D.C."/>
            <person name="Wittekindt N.E."/>
            <person name="Miller J."/>
            <person name="Walenz B."/>
            <person name="Knight J."/>
            <person name="Qi J."/>
            <person name="Zhao F."/>
            <person name="Wang Q."/>
            <person name="Bedoya-Reina O.C."/>
            <person name="Katiyar N."/>
            <person name="Tomsho L.P."/>
            <person name="Kasson L.M."/>
            <person name="Hardie R.A."/>
            <person name="Woodbridge P."/>
            <person name="Tindall E.A."/>
            <person name="Bertelsen M.F."/>
            <person name="Dixon D."/>
            <person name="Pyecroft S."/>
            <person name="Helgen K.M."/>
            <person name="Lesk A.M."/>
            <person name="Pringle T.H."/>
            <person name="Patterson N."/>
            <person name="Zhang Y."/>
            <person name="Kreiss A."/>
            <person name="Woods G.M."/>
            <person name="Jones M.E."/>
            <person name="Schuster S.C."/>
        </authorList>
    </citation>
    <scope>NUCLEOTIDE SEQUENCE [LARGE SCALE GENOMIC DNA]</scope>
</reference>
<dbReference type="eggNOG" id="ENOG502QPKT">
    <property type="taxonomic scope" value="Eukaryota"/>
</dbReference>
<dbReference type="Proteomes" id="UP000007648">
    <property type="component" value="Unassembled WGS sequence"/>
</dbReference>
<feature type="domain" description="Ig-like" evidence="6">
    <location>
        <begin position="512"/>
        <end position="615"/>
    </location>
</feature>
<proteinExistence type="predicted"/>
<dbReference type="Ensembl" id="ENSSHAT00000021813.2">
    <property type="protein sequence ID" value="ENSSHAP00000021639.2"/>
    <property type="gene ID" value="ENSSHAG00000018326.2"/>
</dbReference>
<feature type="domain" description="Ig-like" evidence="6">
    <location>
        <begin position="619"/>
        <end position="718"/>
    </location>
</feature>
<dbReference type="InterPro" id="IPR050671">
    <property type="entry name" value="CD300_family_receptors"/>
</dbReference>
<dbReference type="FunCoup" id="G3X1T4">
    <property type="interactions" value="331"/>
</dbReference>
<dbReference type="GeneTree" id="ENSGT00940000161667"/>
<dbReference type="GO" id="GO:0005886">
    <property type="term" value="C:plasma membrane"/>
    <property type="evidence" value="ECO:0007669"/>
    <property type="project" value="TreeGrafter"/>
</dbReference>
<dbReference type="InterPro" id="IPR003599">
    <property type="entry name" value="Ig_sub"/>
</dbReference>